<name>G6AZX0_9BACT</name>
<gene>
    <name evidence="1" type="ORF">HMPREF0673_02187</name>
</gene>
<dbReference type="AlphaFoldDB" id="G6AZX0"/>
<accession>G6AZX0</accession>
<comment type="caution">
    <text evidence="1">The sequence shown here is derived from an EMBL/GenBank/DDBJ whole genome shotgun (WGS) entry which is preliminary data.</text>
</comment>
<proteinExistence type="predicted"/>
<protein>
    <submittedName>
        <fullName evidence="1">Uncharacterized protein</fullName>
    </submittedName>
</protein>
<reference evidence="1 2" key="1">
    <citation type="submission" date="2011-08" db="EMBL/GenBank/DDBJ databases">
        <authorList>
            <person name="Weinstock G."/>
            <person name="Sodergren E."/>
            <person name="Clifton S."/>
            <person name="Fulton L."/>
            <person name="Fulton B."/>
            <person name="Courtney L."/>
            <person name="Fronick C."/>
            <person name="Harrison M."/>
            <person name="Strong C."/>
            <person name="Farmer C."/>
            <person name="Delahaunty K."/>
            <person name="Markovic C."/>
            <person name="Hall O."/>
            <person name="Minx P."/>
            <person name="Tomlinson C."/>
            <person name="Mitreva M."/>
            <person name="Hou S."/>
            <person name="Chen J."/>
            <person name="Wollam A."/>
            <person name="Pepin K.H."/>
            <person name="Johnson M."/>
            <person name="Bhonagiri V."/>
            <person name="Zhang X."/>
            <person name="Suruliraj S."/>
            <person name="Warren W."/>
            <person name="Chinwalla A."/>
            <person name="Mardis E.R."/>
            <person name="Wilson R.K."/>
        </authorList>
    </citation>
    <scope>NUCLEOTIDE SEQUENCE [LARGE SCALE GENOMIC DNA]</scope>
    <source>
        <strain evidence="1 2">DSM 18206</strain>
    </source>
</reference>
<evidence type="ECO:0000313" key="1">
    <source>
        <dbReference type="EMBL" id="EHJ38102.1"/>
    </source>
</evidence>
<sequence>MKMLPYCESTEAFGLGKRQIVYSGFCTNMILSKISPAETFTRT</sequence>
<dbReference type="Proteomes" id="UP000004407">
    <property type="component" value="Unassembled WGS sequence"/>
</dbReference>
<dbReference type="EMBL" id="AFZZ01000186">
    <property type="protein sequence ID" value="EHJ38102.1"/>
    <property type="molecule type" value="Genomic_DNA"/>
</dbReference>
<dbReference type="HOGENOM" id="CLU_3237850_0_0_10"/>
<organism evidence="1 2">
    <name type="scientific">Leyella stercorea DSM 18206</name>
    <dbReference type="NCBI Taxonomy" id="1002367"/>
    <lineage>
        <taxon>Bacteria</taxon>
        <taxon>Pseudomonadati</taxon>
        <taxon>Bacteroidota</taxon>
        <taxon>Bacteroidia</taxon>
        <taxon>Bacteroidales</taxon>
        <taxon>Prevotellaceae</taxon>
        <taxon>Leyella</taxon>
    </lineage>
</organism>
<evidence type="ECO:0000313" key="2">
    <source>
        <dbReference type="Proteomes" id="UP000004407"/>
    </source>
</evidence>